<gene>
    <name evidence="10" type="ORF">DFR57_102114</name>
</gene>
<comment type="caution">
    <text evidence="10">The sequence shown here is derived from an EMBL/GenBank/DDBJ whole genome shotgun (WGS) entry which is preliminary data.</text>
</comment>
<organism evidence="10 11">
    <name type="scientific">Saliterribacillus persicus</name>
    <dbReference type="NCBI Taxonomy" id="930114"/>
    <lineage>
        <taxon>Bacteria</taxon>
        <taxon>Bacillati</taxon>
        <taxon>Bacillota</taxon>
        <taxon>Bacilli</taxon>
        <taxon>Bacillales</taxon>
        <taxon>Bacillaceae</taxon>
        <taxon>Saliterribacillus</taxon>
    </lineage>
</organism>
<feature type="transmembrane region" description="Helical" evidence="8">
    <location>
        <begin position="218"/>
        <end position="241"/>
    </location>
</feature>
<evidence type="ECO:0000256" key="3">
    <source>
        <dbReference type="ARBA" id="ARBA00022448"/>
    </source>
</evidence>
<feature type="transmembrane region" description="Helical" evidence="8">
    <location>
        <begin position="347"/>
        <end position="364"/>
    </location>
</feature>
<dbReference type="PANTHER" id="PTHR30294">
    <property type="entry name" value="MEMBRANE COMPONENT OF ABC TRANSPORTER YHHJ-RELATED"/>
    <property type="match status" value="1"/>
</dbReference>
<proteinExistence type="inferred from homology"/>
<keyword evidence="4" id="KW-1003">Cell membrane</keyword>
<dbReference type="OrthoDB" id="266913at2"/>
<keyword evidence="6 8" id="KW-1133">Transmembrane helix</keyword>
<feature type="transmembrane region" description="Helical" evidence="8">
    <location>
        <begin position="177"/>
        <end position="197"/>
    </location>
</feature>
<feature type="transmembrane region" description="Helical" evidence="8">
    <location>
        <begin position="284"/>
        <end position="305"/>
    </location>
</feature>
<evidence type="ECO:0000256" key="2">
    <source>
        <dbReference type="ARBA" id="ARBA00007783"/>
    </source>
</evidence>
<feature type="domain" description="ABC transmembrane type-2" evidence="9">
    <location>
        <begin position="134"/>
        <end position="367"/>
    </location>
</feature>
<evidence type="ECO:0000256" key="5">
    <source>
        <dbReference type="ARBA" id="ARBA00022692"/>
    </source>
</evidence>
<dbReference type="PANTHER" id="PTHR30294:SF29">
    <property type="entry name" value="MULTIDRUG ABC TRANSPORTER PERMEASE YBHS-RELATED"/>
    <property type="match status" value="1"/>
</dbReference>
<evidence type="ECO:0000256" key="4">
    <source>
        <dbReference type="ARBA" id="ARBA00022475"/>
    </source>
</evidence>
<protein>
    <submittedName>
        <fullName evidence="10">ABC-2 type transport system permease protein</fullName>
    </submittedName>
</protein>
<dbReference type="InterPro" id="IPR051449">
    <property type="entry name" value="ABC-2_transporter_component"/>
</dbReference>
<evidence type="ECO:0000313" key="10">
    <source>
        <dbReference type="EMBL" id="RCW76839.1"/>
    </source>
</evidence>
<keyword evidence="3" id="KW-0813">Transport</keyword>
<dbReference type="EMBL" id="QPJJ01000002">
    <property type="protein sequence ID" value="RCW76839.1"/>
    <property type="molecule type" value="Genomic_DNA"/>
</dbReference>
<evidence type="ECO:0000256" key="8">
    <source>
        <dbReference type="SAM" id="Phobius"/>
    </source>
</evidence>
<dbReference type="AlphaFoldDB" id="A0A368YAW4"/>
<feature type="transmembrane region" description="Helical" evidence="8">
    <location>
        <begin position="253"/>
        <end position="277"/>
    </location>
</feature>
<dbReference type="GO" id="GO:0140359">
    <property type="term" value="F:ABC-type transporter activity"/>
    <property type="evidence" value="ECO:0007669"/>
    <property type="project" value="InterPro"/>
</dbReference>
<keyword evidence="5 8" id="KW-0812">Transmembrane</keyword>
<evidence type="ECO:0000256" key="6">
    <source>
        <dbReference type="ARBA" id="ARBA00022989"/>
    </source>
</evidence>
<reference evidence="10 11" key="1">
    <citation type="submission" date="2018-07" db="EMBL/GenBank/DDBJ databases">
        <title>Genomic Encyclopedia of Type Strains, Phase IV (KMG-IV): sequencing the most valuable type-strain genomes for metagenomic binning, comparative biology and taxonomic classification.</title>
        <authorList>
            <person name="Goeker M."/>
        </authorList>
    </citation>
    <scope>NUCLEOTIDE SEQUENCE [LARGE SCALE GENOMIC DNA]</scope>
    <source>
        <strain evidence="10 11">DSM 27696</strain>
    </source>
</reference>
<dbReference type="RefSeq" id="WP_114351608.1">
    <property type="nucleotide sequence ID" value="NZ_QPJJ01000002.1"/>
</dbReference>
<evidence type="ECO:0000313" key="11">
    <source>
        <dbReference type="Proteomes" id="UP000252585"/>
    </source>
</evidence>
<comment type="subcellular location">
    <subcellularLocation>
        <location evidence="1">Cell membrane</location>
        <topology evidence="1">Multi-pass membrane protein</topology>
    </subcellularLocation>
</comment>
<keyword evidence="11" id="KW-1185">Reference proteome</keyword>
<feature type="transmembrane region" description="Helical" evidence="8">
    <location>
        <begin position="16"/>
        <end position="35"/>
    </location>
</feature>
<sequence length="367" mass="41448">MRAIFLLQWQRLRREPFLLLSMFVLTVVFVLFMGGTNPNGEATIPTTFSQSMTENEKSDLLDELNQLEGYNFVESNEQNVIEEKIALGEVAFGLSLKTDGYTFLIATDNPNQAIVEQHLQSIYREKVRIVQVMQNSSDQDIAPKIQANLESPPILVEAQVGETNEDFFVFDNQLQSLFGMTLFFVIYTVVFSLSKVAEEKQLGSWNRIIISPTKKWQVYGGYLSYAFIIGFLQIFVIFFMFDNLLNFDLGNNWLGLIMIMIAYTFTIVALGLLLLAFVSKTSQLNAVVPIVAVSMAMIGGAYWPIEIVDNPIVLQLANFMPIKYAMEALKEITIYQGVITDIIPETLILFAMGIVMMGVGIPLMEKR</sequence>
<keyword evidence="7 8" id="KW-0472">Membrane</keyword>
<evidence type="ECO:0000256" key="1">
    <source>
        <dbReference type="ARBA" id="ARBA00004651"/>
    </source>
</evidence>
<evidence type="ECO:0000259" key="9">
    <source>
        <dbReference type="PROSITE" id="PS51012"/>
    </source>
</evidence>
<accession>A0A368YAW4</accession>
<evidence type="ECO:0000256" key="7">
    <source>
        <dbReference type="ARBA" id="ARBA00023136"/>
    </source>
</evidence>
<dbReference type="PROSITE" id="PS51012">
    <property type="entry name" value="ABC_TM2"/>
    <property type="match status" value="1"/>
</dbReference>
<dbReference type="InterPro" id="IPR047817">
    <property type="entry name" value="ABC2_TM_bact-type"/>
</dbReference>
<dbReference type="InterPro" id="IPR013525">
    <property type="entry name" value="ABC2_TM"/>
</dbReference>
<dbReference type="Proteomes" id="UP000252585">
    <property type="component" value="Unassembled WGS sequence"/>
</dbReference>
<dbReference type="Pfam" id="PF12698">
    <property type="entry name" value="ABC2_membrane_3"/>
    <property type="match status" value="1"/>
</dbReference>
<comment type="similarity">
    <text evidence="2">Belongs to the ABC-2 integral membrane protein family.</text>
</comment>
<name>A0A368YAW4_9BACI</name>
<dbReference type="GO" id="GO:0005886">
    <property type="term" value="C:plasma membrane"/>
    <property type="evidence" value="ECO:0007669"/>
    <property type="project" value="UniProtKB-SubCell"/>
</dbReference>